<keyword evidence="2" id="KW-1185">Reference proteome</keyword>
<evidence type="ECO:0000313" key="2">
    <source>
        <dbReference type="Proteomes" id="UP000018209"/>
    </source>
</evidence>
<comment type="caution">
    <text evidence="1">The sequence shown here is derived from an EMBL/GenBank/DDBJ whole genome shotgun (WGS) entry which is preliminary data.</text>
</comment>
<accession>A0ABQ0IUT7</accession>
<gene>
    <name evidence="1" type="ORF">NBRC3257_0969</name>
</gene>
<evidence type="ECO:0000313" key="1">
    <source>
        <dbReference type="EMBL" id="GAD25970.1"/>
    </source>
</evidence>
<dbReference type="RefSeq" id="WP_007281586.1">
    <property type="nucleotide sequence ID" value="NZ_BASM01000013.1"/>
</dbReference>
<proteinExistence type="predicted"/>
<dbReference type="Proteomes" id="UP000018209">
    <property type="component" value="Unassembled WGS sequence"/>
</dbReference>
<sequence>MSFEMLPGLHDIVHRWVVKKDTSLMPQRLTEEDINALAKASIETLKQRALGDLTLEWGSLQELTSSWIVQRERGQIPFSLTTEEFRSFIKLALEGFLTPVRIPLESQDISETILETRPEAEALDVDAFRFAREHLARCL</sequence>
<name>A0ABQ0IUT7_GLUTH</name>
<protein>
    <submittedName>
        <fullName evidence="1">Uncharacterized protein</fullName>
    </submittedName>
</protein>
<organism evidence="1 2">
    <name type="scientific">Gluconobacter thailandicus NBRC 3257</name>
    <dbReference type="NCBI Taxonomy" id="1381097"/>
    <lineage>
        <taxon>Bacteria</taxon>
        <taxon>Pseudomonadati</taxon>
        <taxon>Pseudomonadota</taxon>
        <taxon>Alphaproteobacteria</taxon>
        <taxon>Acetobacterales</taxon>
        <taxon>Acetobacteraceae</taxon>
        <taxon>Gluconobacter</taxon>
    </lineage>
</organism>
<dbReference type="EMBL" id="BASM01000013">
    <property type="protein sequence ID" value="GAD25970.1"/>
    <property type="molecule type" value="Genomic_DNA"/>
</dbReference>
<reference evidence="1 2" key="1">
    <citation type="submission" date="2013-08" db="EMBL/GenBank/DDBJ databases">
        <title>Gluconobacter thailandicus NBRC 3257 whole genome sequence.</title>
        <authorList>
            <person name="Matsutani M."/>
            <person name="Yakushi T."/>
            <person name="Matsushita K."/>
        </authorList>
    </citation>
    <scope>NUCLEOTIDE SEQUENCE [LARGE SCALE GENOMIC DNA]</scope>
    <source>
        <strain evidence="1 2">NBRC 3257</strain>
    </source>
</reference>